<evidence type="ECO:0000313" key="14">
    <source>
        <dbReference type="EMBL" id="KAF1021529.1"/>
    </source>
</evidence>
<comment type="subunit">
    <text evidence="6">Homodimer.</text>
</comment>
<dbReference type="Pfam" id="PF22613">
    <property type="entry name" value="Transketolase_C_1"/>
    <property type="match status" value="1"/>
</dbReference>
<dbReference type="PANTHER" id="PTHR43522:SF2">
    <property type="entry name" value="TRANSKETOLASE 1-RELATED"/>
    <property type="match status" value="1"/>
</dbReference>
<comment type="cofactor">
    <cofactor evidence="3">
        <name>Mg(2+)</name>
        <dbReference type="ChEBI" id="CHEBI:18420"/>
    </cofactor>
</comment>
<evidence type="ECO:0000259" key="13">
    <source>
        <dbReference type="SMART" id="SM00861"/>
    </source>
</evidence>
<dbReference type="SMART" id="SM00861">
    <property type="entry name" value="Transket_pyr"/>
    <property type="match status" value="1"/>
</dbReference>
<dbReference type="GO" id="GO:0046872">
    <property type="term" value="F:metal ion binding"/>
    <property type="evidence" value="ECO:0007669"/>
    <property type="project" value="UniProtKB-KW"/>
</dbReference>
<dbReference type="InterPro" id="IPR005474">
    <property type="entry name" value="Transketolase_N"/>
</dbReference>
<dbReference type="SUPFAM" id="SSF52922">
    <property type="entry name" value="TK C-terminal domain-like"/>
    <property type="match status" value="1"/>
</dbReference>
<keyword evidence="10" id="KW-0460">Magnesium</keyword>
<dbReference type="FunFam" id="3.40.50.970:FF:000004">
    <property type="entry name" value="Transketolase"/>
    <property type="match status" value="1"/>
</dbReference>
<evidence type="ECO:0000256" key="6">
    <source>
        <dbReference type="ARBA" id="ARBA00011738"/>
    </source>
</evidence>
<dbReference type="CDD" id="cd07033">
    <property type="entry name" value="TPP_PYR_DXS_TK_like"/>
    <property type="match status" value="1"/>
</dbReference>
<dbReference type="InterPro" id="IPR005475">
    <property type="entry name" value="Transketolase-like_Pyr-bd"/>
</dbReference>
<keyword evidence="8" id="KW-0808">Transferase</keyword>
<organism evidence="14 15">
    <name type="scientific">Paracidovorax wautersii</name>
    <dbReference type="NCBI Taxonomy" id="1177982"/>
    <lineage>
        <taxon>Bacteria</taxon>
        <taxon>Pseudomonadati</taxon>
        <taxon>Pseudomonadota</taxon>
        <taxon>Betaproteobacteria</taxon>
        <taxon>Burkholderiales</taxon>
        <taxon>Comamonadaceae</taxon>
        <taxon>Paracidovorax</taxon>
    </lineage>
</organism>
<evidence type="ECO:0000256" key="1">
    <source>
        <dbReference type="ARBA" id="ARBA00001913"/>
    </source>
</evidence>
<dbReference type="FunFam" id="3.40.50.920:FF:000003">
    <property type="entry name" value="Transketolase"/>
    <property type="match status" value="1"/>
</dbReference>
<gene>
    <name evidence="14" type="primary">tktA</name>
    <name evidence="14" type="ORF">GAK30_01748</name>
</gene>
<dbReference type="Proteomes" id="UP000461670">
    <property type="component" value="Unassembled WGS sequence"/>
</dbReference>
<comment type="cofactor">
    <cofactor evidence="2">
        <name>Co(2+)</name>
        <dbReference type="ChEBI" id="CHEBI:48828"/>
    </cofactor>
</comment>
<dbReference type="Pfam" id="PF00456">
    <property type="entry name" value="Transketolase_N"/>
    <property type="match status" value="1"/>
</dbReference>
<dbReference type="InterPro" id="IPR033247">
    <property type="entry name" value="Transketolase_fam"/>
</dbReference>
<keyword evidence="9" id="KW-0479">Metal-binding</keyword>
<dbReference type="FunFam" id="3.40.50.970:FF:000003">
    <property type="entry name" value="Transketolase"/>
    <property type="match status" value="1"/>
</dbReference>
<evidence type="ECO:0000256" key="8">
    <source>
        <dbReference type="ARBA" id="ARBA00022679"/>
    </source>
</evidence>
<reference evidence="15" key="1">
    <citation type="journal article" date="2020" name="MBio">
        <title>Horizontal gene transfer to a defensive symbiont with a reduced genome amongst a multipartite beetle microbiome.</title>
        <authorList>
            <person name="Waterworth S.C."/>
            <person name="Florez L.V."/>
            <person name="Rees E.R."/>
            <person name="Hertweck C."/>
            <person name="Kaltenpoth M."/>
            <person name="Kwan J.C."/>
        </authorList>
    </citation>
    <scope>NUCLEOTIDE SEQUENCE [LARGE SCALE GENOMIC DNA]</scope>
</reference>
<dbReference type="InterPro" id="IPR009014">
    <property type="entry name" value="Transketo_C/PFOR_II"/>
</dbReference>
<comment type="cofactor">
    <cofactor evidence="4">
        <name>thiamine diphosphate</name>
        <dbReference type="ChEBI" id="CHEBI:58937"/>
    </cofactor>
</comment>
<evidence type="ECO:0000256" key="11">
    <source>
        <dbReference type="ARBA" id="ARBA00023052"/>
    </source>
</evidence>
<accession>A0A7V8FPB4</accession>
<evidence type="ECO:0000256" key="2">
    <source>
        <dbReference type="ARBA" id="ARBA00001941"/>
    </source>
</evidence>
<dbReference type="Gene3D" id="3.40.50.970">
    <property type="match status" value="2"/>
</dbReference>
<evidence type="ECO:0000256" key="3">
    <source>
        <dbReference type="ARBA" id="ARBA00001946"/>
    </source>
</evidence>
<evidence type="ECO:0000313" key="15">
    <source>
        <dbReference type="Proteomes" id="UP000461670"/>
    </source>
</evidence>
<dbReference type="GO" id="GO:0005829">
    <property type="term" value="C:cytosol"/>
    <property type="evidence" value="ECO:0007669"/>
    <property type="project" value="TreeGrafter"/>
</dbReference>
<dbReference type="InterPro" id="IPR029061">
    <property type="entry name" value="THDP-binding"/>
</dbReference>
<dbReference type="PROSITE" id="PS00801">
    <property type="entry name" value="TRANSKETOLASE_1"/>
    <property type="match status" value="1"/>
</dbReference>
<proteinExistence type="inferred from homology"/>
<evidence type="ECO:0000256" key="12">
    <source>
        <dbReference type="ARBA" id="ARBA00049473"/>
    </source>
</evidence>
<dbReference type="EMBL" id="WNDQ01000020">
    <property type="protein sequence ID" value="KAF1021529.1"/>
    <property type="molecule type" value="Genomic_DNA"/>
</dbReference>
<name>A0A7V8FPB4_9BURK</name>
<dbReference type="Gene3D" id="3.40.50.920">
    <property type="match status" value="1"/>
</dbReference>
<comment type="cofactor">
    <cofactor evidence="1">
        <name>Ca(2+)</name>
        <dbReference type="ChEBI" id="CHEBI:29108"/>
    </cofactor>
</comment>
<dbReference type="EC" id="2.2.1.1" evidence="7"/>
<dbReference type="CDD" id="cd02012">
    <property type="entry name" value="TPP_TK"/>
    <property type="match status" value="1"/>
</dbReference>
<evidence type="ECO:0000256" key="7">
    <source>
        <dbReference type="ARBA" id="ARBA00013152"/>
    </source>
</evidence>
<dbReference type="PANTHER" id="PTHR43522">
    <property type="entry name" value="TRANSKETOLASE"/>
    <property type="match status" value="1"/>
</dbReference>
<dbReference type="GO" id="GO:0009052">
    <property type="term" value="P:pentose-phosphate shunt, non-oxidative branch"/>
    <property type="evidence" value="ECO:0007669"/>
    <property type="project" value="UniProtKB-ARBA"/>
</dbReference>
<sequence>MANTALMANAIRALAMDAVQQANSGHPGAPMGMADMAVALWGRHLRHNPVNPHWADRDRFILSNGHGSMLIYALLHLSGYDLPIGELKNFRQLHSKTPGHPEVGYTAGVETTTGPLGQGVTNAVGFALAEKLLAAEFNRDGHAIVDHHTYVFLGDGCLMEGISHEAAALAGAWKLGKLIALYDDNGISIDGKVAPWFIDNTPERFRAYGWQVIGPIDGHDVEAVDAAIAQAKAETIQPTLIVCKTHIGKGSPNRQDTAKAHGEPLGAEEIKLTREALGWTYGPFEVPAEAYDDWNAKARGAELEAEWNTRFAAYEQACPEQAAELLRRLKGELPKNFAQVAVDTIVAAHTKAETVASRKASQLALEAFTAALPELLGGSADLTGSNLTNTKSTPALRFDETTGAVILEAPKAAAAAAEDEAKPASTADQATQPHGRIGRHINYGVREFGMAAIMNGIALHGGFIPYGGTFLTFSDYSRNAIRMAALMKRRVIHVFTHDSIGLGEDGPTHQSIEHAAGLRLIPNLDVWRPGDTAETAVAWAVALENQDRPSALLLSRQGIAYAPKRDVGDISRGAYVLSEPGDLGLKKKAQAVIIATGSEVQLALKAQERLAKEHQIAVRVVSVPSTSVFDRQTEAYKKSVLPAGLPRVAVEMGSTDGWWKYGVAAVVGIDRYGESAPAGELFEFFGFTPENVANTVRRAIALNR</sequence>
<protein>
    <recommendedName>
        <fullName evidence="7">transketolase</fullName>
        <ecNumber evidence="7">2.2.1.1</ecNumber>
    </recommendedName>
</protein>
<comment type="similarity">
    <text evidence="5">Belongs to the transketolase family.</text>
</comment>
<comment type="catalytic activity">
    <reaction evidence="12">
        <text>D-sedoheptulose 7-phosphate + D-glyceraldehyde 3-phosphate = aldehydo-D-ribose 5-phosphate + D-xylulose 5-phosphate</text>
        <dbReference type="Rhea" id="RHEA:10508"/>
        <dbReference type="ChEBI" id="CHEBI:57483"/>
        <dbReference type="ChEBI" id="CHEBI:57737"/>
        <dbReference type="ChEBI" id="CHEBI:58273"/>
        <dbReference type="ChEBI" id="CHEBI:59776"/>
        <dbReference type="EC" id="2.2.1.1"/>
    </reaction>
</comment>
<evidence type="ECO:0000256" key="5">
    <source>
        <dbReference type="ARBA" id="ARBA00007131"/>
    </source>
</evidence>
<dbReference type="InterPro" id="IPR055152">
    <property type="entry name" value="Transketolase-like_C_2"/>
</dbReference>
<dbReference type="GO" id="GO:0004802">
    <property type="term" value="F:transketolase activity"/>
    <property type="evidence" value="ECO:0007669"/>
    <property type="project" value="UniProtKB-EC"/>
</dbReference>
<feature type="domain" description="Transketolase-like pyrimidine-binding" evidence="13">
    <location>
        <begin position="355"/>
        <end position="561"/>
    </location>
</feature>
<dbReference type="InterPro" id="IPR049557">
    <property type="entry name" value="Transketolase_CS"/>
</dbReference>
<evidence type="ECO:0000256" key="4">
    <source>
        <dbReference type="ARBA" id="ARBA00001964"/>
    </source>
</evidence>
<dbReference type="Pfam" id="PF02779">
    <property type="entry name" value="Transket_pyr"/>
    <property type="match status" value="1"/>
</dbReference>
<keyword evidence="11" id="KW-0786">Thiamine pyrophosphate</keyword>
<dbReference type="SUPFAM" id="SSF52518">
    <property type="entry name" value="Thiamin diphosphate-binding fold (THDP-binding)"/>
    <property type="match status" value="2"/>
</dbReference>
<evidence type="ECO:0000256" key="9">
    <source>
        <dbReference type="ARBA" id="ARBA00022723"/>
    </source>
</evidence>
<comment type="caution">
    <text evidence="14">The sequence shown here is derived from an EMBL/GenBank/DDBJ whole genome shotgun (WGS) entry which is preliminary data.</text>
</comment>
<dbReference type="AlphaFoldDB" id="A0A7V8FPB4"/>
<evidence type="ECO:0000256" key="10">
    <source>
        <dbReference type="ARBA" id="ARBA00022842"/>
    </source>
</evidence>